<keyword evidence="3" id="KW-0378">Hydrolase</keyword>
<dbReference type="GO" id="GO:0005524">
    <property type="term" value="F:ATP binding"/>
    <property type="evidence" value="ECO:0007669"/>
    <property type="project" value="InterPro"/>
</dbReference>
<reference evidence="3" key="2">
    <citation type="submission" date="2023-05" db="EMBL/GenBank/DDBJ databases">
        <authorList>
            <consortium name="Lawrence Berkeley National Laboratory"/>
            <person name="Steindorff A."/>
            <person name="Hensen N."/>
            <person name="Bonometti L."/>
            <person name="Westerberg I."/>
            <person name="Brannstrom I.O."/>
            <person name="Guillou S."/>
            <person name="Cros-Aarteil S."/>
            <person name="Calhoun S."/>
            <person name="Haridas S."/>
            <person name="Kuo A."/>
            <person name="Mondo S."/>
            <person name="Pangilinan J."/>
            <person name="Riley R."/>
            <person name="Labutti K."/>
            <person name="Andreopoulos B."/>
            <person name="Lipzen A."/>
            <person name="Chen C."/>
            <person name="Yanf M."/>
            <person name="Daum C."/>
            <person name="Ng V."/>
            <person name="Clum A."/>
            <person name="Ohm R."/>
            <person name="Martin F."/>
            <person name="Silar P."/>
            <person name="Natvig D."/>
            <person name="Lalanne C."/>
            <person name="Gautier V."/>
            <person name="Ament-Velasquez S.L."/>
            <person name="Kruys A."/>
            <person name="Hutchinson M.I."/>
            <person name="Powell A.J."/>
            <person name="Barry K."/>
            <person name="Miller A.N."/>
            <person name="Grigoriev I.V."/>
            <person name="Debuchy R."/>
            <person name="Gladieux P."/>
            <person name="Thoren M.H."/>
            <person name="Johannesson H."/>
        </authorList>
    </citation>
    <scope>NUCLEOTIDE SEQUENCE</scope>
    <source>
        <strain evidence="3">CBS 757.83</strain>
    </source>
</reference>
<name>A0AAN6PUT0_9PEZI</name>
<dbReference type="Pfam" id="PF22942">
    <property type="entry name" value="DUF7025"/>
    <property type="match status" value="1"/>
</dbReference>
<dbReference type="Pfam" id="PF00004">
    <property type="entry name" value="AAA"/>
    <property type="match status" value="1"/>
</dbReference>
<evidence type="ECO:0000259" key="1">
    <source>
        <dbReference type="Pfam" id="PF00004"/>
    </source>
</evidence>
<dbReference type="EMBL" id="MU863674">
    <property type="protein sequence ID" value="KAK4097461.1"/>
    <property type="molecule type" value="Genomic_DNA"/>
</dbReference>
<dbReference type="Proteomes" id="UP001305647">
    <property type="component" value="Unassembled WGS sequence"/>
</dbReference>
<comment type="caution">
    <text evidence="3">The sequence shown here is derived from an EMBL/GenBank/DDBJ whole genome shotgun (WGS) entry which is preliminary data.</text>
</comment>
<protein>
    <submittedName>
        <fullName evidence="3">P-loop containing nucleoside triphosphate hydrolase protein</fullName>
    </submittedName>
</protein>
<dbReference type="InterPro" id="IPR054289">
    <property type="entry name" value="DUF7025"/>
</dbReference>
<evidence type="ECO:0000313" key="4">
    <source>
        <dbReference type="Proteomes" id="UP001305647"/>
    </source>
</evidence>
<dbReference type="SUPFAM" id="SSF52540">
    <property type="entry name" value="P-loop containing nucleoside triphosphate hydrolases"/>
    <property type="match status" value="1"/>
</dbReference>
<feature type="domain" description="ATPase AAA-type core" evidence="1">
    <location>
        <begin position="236"/>
        <end position="353"/>
    </location>
</feature>
<dbReference type="PANTHER" id="PTHR46411:SF2">
    <property type="entry name" value="AAA+ ATPASE DOMAIN-CONTAINING PROTEIN"/>
    <property type="match status" value="1"/>
</dbReference>
<proteinExistence type="predicted"/>
<organism evidence="3 4">
    <name type="scientific">Parathielavia hyrcaniae</name>
    <dbReference type="NCBI Taxonomy" id="113614"/>
    <lineage>
        <taxon>Eukaryota</taxon>
        <taxon>Fungi</taxon>
        <taxon>Dikarya</taxon>
        <taxon>Ascomycota</taxon>
        <taxon>Pezizomycotina</taxon>
        <taxon>Sordariomycetes</taxon>
        <taxon>Sordariomycetidae</taxon>
        <taxon>Sordariales</taxon>
        <taxon>Chaetomiaceae</taxon>
        <taxon>Parathielavia</taxon>
    </lineage>
</organism>
<feature type="domain" description="DUF7025" evidence="2">
    <location>
        <begin position="5"/>
        <end position="63"/>
    </location>
</feature>
<accession>A0AAN6PUT0</accession>
<keyword evidence="4" id="KW-1185">Reference proteome</keyword>
<evidence type="ECO:0000259" key="2">
    <source>
        <dbReference type="Pfam" id="PF22942"/>
    </source>
</evidence>
<dbReference type="AlphaFoldDB" id="A0AAN6PUT0"/>
<dbReference type="InterPro" id="IPR027417">
    <property type="entry name" value="P-loop_NTPase"/>
</dbReference>
<reference evidence="3" key="1">
    <citation type="journal article" date="2023" name="Mol. Phylogenet. Evol.">
        <title>Genome-scale phylogeny and comparative genomics of the fungal order Sordariales.</title>
        <authorList>
            <person name="Hensen N."/>
            <person name="Bonometti L."/>
            <person name="Westerberg I."/>
            <person name="Brannstrom I.O."/>
            <person name="Guillou S."/>
            <person name="Cros-Aarteil S."/>
            <person name="Calhoun S."/>
            <person name="Haridas S."/>
            <person name="Kuo A."/>
            <person name="Mondo S."/>
            <person name="Pangilinan J."/>
            <person name="Riley R."/>
            <person name="LaButti K."/>
            <person name="Andreopoulos B."/>
            <person name="Lipzen A."/>
            <person name="Chen C."/>
            <person name="Yan M."/>
            <person name="Daum C."/>
            <person name="Ng V."/>
            <person name="Clum A."/>
            <person name="Steindorff A."/>
            <person name="Ohm R.A."/>
            <person name="Martin F."/>
            <person name="Silar P."/>
            <person name="Natvig D.O."/>
            <person name="Lalanne C."/>
            <person name="Gautier V."/>
            <person name="Ament-Velasquez S.L."/>
            <person name="Kruys A."/>
            <person name="Hutchinson M.I."/>
            <person name="Powell A.J."/>
            <person name="Barry K."/>
            <person name="Miller A.N."/>
            <person name="Grigoriev I.V."/>
            <person name="Debuchy R."/>
            <person name="Gladieux P."/>
            <person name="Hiltunen Thoren M."/>
            <person name="Johannesson H."/>
        </authorList>
    </citation>
    <scope>NUCLEOTIDE SEQUENCE</scope>
    <source>
        <strain evidence="3">CBS 757.83</strain>
    </source>
</reference>
<evidence type="ECO:0000313" key="3">
    <source>
        <dbReference type="EMBL" id="KAK4097461.1"/>
    </source>
</evidence>
<gene>
    <name evidence="3" type="ORF">N658DRAFT_561729</name>
</gene>
<dbReference type="InterPro" id="IPR003959">
    <property type="entry name" value="ATPase_AAA_core"/>
</dbReference>
<sequence>MMLASCKLEENPQTGELSYSVVASLISHDGEDFGWGKTAVKLPYFEGKMKIVDLPVFPLDCHPQQESIRIDLANRGRRFVSLLQEPVCAWYGATAVCSTRGGENKFLTAKRVMVDPVAWFIHNYSEDPLRSPYVPSKKAVALHSVRDEVLLFCNHRALGFSFEEKRWGAFAVSRLGEPRWDAAAFSKVILPQDQLLLIRDLVLSHRLRPEADTKKEDDGNDDDDIIKDKGQGLVGLLSGNPGVGKTLNVEAVSEVTERPLYAVSAGELGTAVDEVDKRLGIVLDITRRWRCVLLIYEADVFLHKRGDDVSLERNAVVSLFLRRLEYFRGVAILTTNRDFDIDVAFMSRIHFKFHHKDLDPHTLFCIWKNRLAKELKAPEAKISETDLERLANQYHTLSGREIKNAAFCAKSISRIRMVPLDLQLIGQIIQNFGFLPRGRQLHAQGRRFDDSKGPGTIITYWSVLGRRRFESKVADWVPTGWFCHTMVDTGRQVQFYIDVSAASDSIRTNQDVKTTTGSLRGACTHMFTTHLHYRVPTRE</sequence>
<dbReference type="PANTHER" id="PTHR46411">
    <property type="entry name" value="FAMILY ATPASE, PUTATIVE-RELATED"/>
    <property type="match status" value="1"/>
</dbReference>
<dbReference type="GO" id="GO:0016887">
    <property type="term" value="F:ATP hydrolysis activity"/>
    <property type="evidence" value="ECO:0007669"/>
    <property type="project" value="InterPro"/>
</dbReference>
<dbReference type="Gene3D" id="3.40.50.300">
    <property type="entry name" value="P-loop containing nucleotide triphosphate hydrolases"/>
    <property type="match status" value="1"/>
</dbReference>